<evidence type="ECO:0000313" key="1">
    <source>
        <dbReference type="EMBL" id="MDR6302191.1"/>
    </source>
</evidence>
<protein>
    <submittedName>
        <fullName evidence="1">Uncharacterized protein</fullName>
    </submittedName>
</protein>
<reference evidence="1 2" key="1">
    <citation type="submission" date="2023-07" db="EMBL/GenBank/DDBJ databases">
        <title>Genomic Encyclopedia of Type Strains, Phase IV (KMG-IV): sequencing the most valuable type-strain genomes for metagenomic binning, comparative biology and taxonomic classification.</title>
        <authorList>
            <person name="Goeker M."/>
        </authorList>
    </citation>
    <scope>NUCLEOTIDE SEQUENCE [LARGE SCALE GENOMIC DNA]</scope>
    <source>
        <strain evidence="1 2">DSM 102814</strain>
    </source>
</reference>
<name>A0ABU1K9B0_9FLAO</name>
<sequence length="107" mass="12382">MIHHQYKPLNKHTLSFYHHKAIPVEDPLESFQSVTHLLKVCLLALEHTGTSFSKTIPQPYVNIQQTLEFTLQLLPYEEMEFLEQLIETYGGLSALLTEQETNKDPES</sequence>
<dbReference type="Proteomes" id="UP001257659">
    <property type="component" value="Unassembled WGS sequence"/>
</dbReference>
<proteinExistence type="predicted"/>
<evidence type="ECO:0000313" key="2">
    <source>
        <dbReference type="Proteomes" id="UP001257659"/>
    </source>
</evidence>
<dbReference type="RefSeq" id="WP_309730578.1">
    <property type="nucleotide sequence ID" value="NZ_JAVDQA010000012.1"/>
</dbReference>
<accession>A0ABU1K9B0</accession>
<gene>
    <name evidence="1" type="ORF">GGR31_002870</name>
</gene>
<organism evidence="1 2">
    <name type="scientific">Mesonia maritima</name>
    <dbReference type="NCBI Taxonomy" id="1793873"/>
    <lineage>
        <taxon>Bacteria</taxon>
        <taxon>Pseudomonadati</taxon>
        <taxon>Bacteroidota</taxon>
        <taxon>Flavobacteriia</taxon>
        <taxon>Flavobacteriales</taxon>
        <taxon>Flavobacteriaceae</taxon>
        <taxon>Mesonia</taxon>
    </lineage>
</organism>
<keyword evidence="2" id="KW-1185">Reference proteome</keyword>
<dbReference type="EMBL" id="JAVDQA010000012">
    <property type="protein sequence ID" value="MDR6302191.1"/>
    <property type="molecule type" value="Genomic_DNA"/>
</dbReference>
<comment type="caution">
    <text evidence="1">The sequence shown here is derived from an EMBL/GenBank/DDBJ whole genome shotgun (WGS) entry which is preliminary data.</text>
</comment>